<keyword evidence="2" id="KW-1185">Reference proteome</keyword>
<reference evidence="3" key="1">
    <citation type="submission" date="2016-11" db="UniProtKB">
        <authorList>
            <consortium name="WormBaseParasite"/>
        </authorList>
    </citation>
    <scope>IDENTIFICATION</scope>
</reference>
<evidence type="ECO:0000313" key="2">
    <source>
        <dbReference type="Proteomes" id="UP000095287"/>
    </source>
</evidence>
<dbReference type="Proteomes" id="UP000095287">
    <property type="component" value="Unplaced"/>
</dbReference>
<evidence type="ECO:0000256" key="1">
    <source>
        <dbReference type="SAM" id="SignalP"/>
    </source>
</evidence>
<feature type="chain" id="PRO_5009313321" evidence="1">
    <location>
        <begin position="21"/>
        <end position="149"/>
    </location>
</feature>
<dbReference type="CDD" id="cd00117">
    <property type="entry name" value="TFP"/>
    <property type="match status" value="1"/>
</dbReference>
<dbReference type="SUPFAM" id="SSF57302">
    <property type="entry name" value="Snake toxin-like"/>
    <property type="match status" value="1"/>
</dbReference>
<name>A0A1I7ZEJ7_9BILA</name>
<accession>A0A1I7ZEJ7</accession>
<feature type="signal peptide" evidence="1">
    <location>
        <begin position="1"/>
        <end position="20"/>
    </location>
</feature>
<protein>
    <submittedName>
        <fullName evidence="3">UPAR/Ly6 domain-containing protein</fullName>
    </submittedName>
</protein>
<sequence>MNAANLLVFVATVLVSSTFAIRCYEGTVVSSGAEQIKNLRMQDCRAKYCLILNGIMTREGVDLTVSKMGCGARTYCNGPAYDNTITPEGDDASRGCCAEDLCNESLETLKASIARSSGAKLSAVEPSNGAKLSTITFSSLWLALVKILM</sequence>
<dbReference type="AlphaFoldDB" id="A0A1I7ZEJ7"/>
<keyword evidence="1" id="KW-0732">Signal</keyword>
<dbReference type="WBParaSite" id="L893_g25612.t1">
    <property type="protein sequence ID" value="L893_g25612.t1"/>
    <property type="gene ID" value="L893_g25612"/>
</dbReference>
<organism evidence="2 3">
    <name type="scientific">Steinernema glaseri</name>
    <dbReference type="NCBI Taxonomy" id="37863"/>
    <lineage>
        <taxon>Eukaryota</taxon>
        <taxon>Metazoa</taxon>
        <taxon>Ecdysozoa</taxon>
        <taxon>Nematoda</taxon>
        <taxon>Chromadorea</taxon>
        <taxon>Rhabditida</taxon>
        <taxon>Tylenchina</taxon>
        <taxon>Panagrolaimomorpha</taxon>
        <taxon>Strongyloidoidea</taxon>
        <taxon>Steinernematidae</taxon>
        <taxon>Steinernema</taxon>
    </lineage>
</organism>
<evidence type="ECO:0000313" key="3">
    <source>
        <dbReference type="WBParaSite" id="L893_g25612.t1"/>
    </source>
</evidence>
<proteinExistence type="predicted"/>
<dbReference type="InterPro" id="IPR045860">
    <property type="entry name" value="Snake_toxin-like_sf"/>
</dbReference>